<sequence>MKHYLSICLTVLAVFTTVSCSEKKNTGDIIAVKPVEKVPDVPRKMGDNAQERTVEWGGNTYRISVSRHADGSLPRVEDESHRPYLDNKITLMIIRSDGSKFFDRTFTKADFNSCLNAHFQAHGALLGIVFTRVKGDVLVFAASVGSPDITSDEYMPLTLTLSRTGNVSITRDSQLDSSPTQQENEEDGV</sequence>
<evidence type="ECO:0000256" key="1">
    <source>
        <dbReference type="SAM" id="MobiDB-lite"/>
    </source>
</evidence>
<dbReference type="RefSeq" id="WP_006947869.1">
    <property type="nucleotide sequence ID" value="NZ_BAJI01000005.1"/>
</dbReference>
<gene>
    <name evidence="2" type="ORF">HMPREF0658_0181</name>
</gene>
<dbReference type="Gene3D" id="2.40.128.510">
    <property type="entry name" value="Protein of unknown function DUF4738"/>
    <property type="match status" value="1"/>
</dbReference>
<accession>E0NPT0</accession>
<evidence type="ECO:0008006" key="4">
    <source>
        <dbReference type="Google" id="ProtNLM"/>
    </source>
</evidence>
<dbReference type="OrthoDB" id="1086474at2"/>
<name>E0NPT0_9BACT</name>
<feature type="region of interest" description="Disordered" evidence="1">
    <location>
        <begin position="170"/>
        <end position="189"/>
    </location>
</feature>
<keyword evidence="3" id="KW-1185">Reference proteome</keyword>
<evidence type="ECO:0000313" key="2">
    <source>
        <dbReference type="EMBL" id="EFM02806.1"/>
    </source>
</evidence>
<proteinExistence type="predicted"/>
<evidence type="ECO:0000313" key="3">
    <source>
        <dbReference type="Proteomes" id="UP000004394"/>
    </source>
</evidence>
<dbReference type="EMBL" id="AEEI01000008">
    <property type="protein sequence ID" value="EFM02806.1"/>
    <property type="molecule type" value="Genomic_DNA"/>
</dbReference>
<dbReference type="AlphaFoldDB" id="E0NPT0"/>
<dbReference type="InterPro" id="IPR031762">
    <property type="entry name" value="DUF4738"/>
</dbReference>
<dbReference type="eggNOG" id="ENOG5033QXS">
    <property type="taxonomic scope" value="Bacteria"/>
</dbReference>
<dbReference type="PROSITE" id="PS51257">
    <property type="entry name" value="PROKAR_LIPOPROTEIN"/>
    <property type="match status" value="1"/>
</dbReference>
<organism evidence="2 3">
    <name type="scientific">Hoylesella marshii DSM 16973 = JCM 13450</name>
    <dbReference type="NCBI Taxonomy" id="862515"/>
    <lineage>
        <taxon>Bacteria</taxon>
        <taxon>Pseudomonadati</taxon>
        <taxon>Bacteroidota</taxon>
        <taxon>Bacteroidia</taxon>
        <taxon>Bacteroidales</taxon>
        <taxon>Prevotellaceae</taxon>
        <taxon>Hoylesella</taxon>
    </lineage>
</organism>
<protein>
    <recommendedName>
        <fullName evidence="4">DUF4738 domain-containing protein</fullName>
    </recommendedName>
</protein>
<dbReference type="BioCyc" id="PMAR862515-HMP:GMOO-187-MONOMER"/>
<dbReference type="Proteomes" id="UP000004394">
    <property type="component" value="Unassembled WGS sequence"/>
</dbReference>
<dbReference type="Pfam" id="PF15889">
    <property type="entry name" value="DUF4738"/>
    <property type="match status" value="1"/>
</dbReference>
<feature type="compositionally biased region" description="Polar residues" evidence="1">
    <location>
        <begin position="170"/>
        <end position="182"/>
    </location>
</feature>
<dbReference type="STRING" id="862515.HMPREF0658_0181"/>
<dbReference type="HOGENOM" id="CLU_098277_0_0_10"/>
<comment type="caution">
    <text evidence="2">The sequence shown here is derived from an EMBL/GenBank/DDBJ whole genome shotgun (WGS) entry which is preliminary data.</text>
</comment>
<reference evidence="2" key="1">
    <citation type="submission" date="2010-07" db="EMBL/GenBank/DDBJ databases">
        <authorList>
            <person name="Muzny D."/>
            <person name="Qin X."/>
            <person name="Deng J."/>
            <person name="Jiang H."/>
            <person name="Liu Y."/>
            <person name="Qu J."/>
            <person name="Song X.-Z."/>
            <person name="Zhang L."/>
            <person name="Thornton R."/>
            <person name="Coyle M."/>
            <person name="Francisco L."/>
            <person name="Jackson L."/>
            <person name="Javaid M."/>
            <person name="Korchina V."/>
            <person name="Kovar C."/>
            <person name="Mata R."/>
            <person name="Mathew T."/>
            <person name="Ngo R."/>
            <person name="Nguyen L."/>
            <person name="Nguyen N."/>
            <person name="Okwuonu G."/>
            <person name="Ongeri F."/>
            <person name="Pham C."/>
            <person name="Simmons D."/>
            <person name="Wilczek-Boney K."/>
            <person name="Hale W."/>
            <person name="Jakkamsetti A."/>
            <person name="Pham P."/>
            <person name="Ruth R."/>
            <person name="San Lucas F."/>
            <person name="Warren J."/>
            <person name="Zhang J."/>
            <person name="Zhao Z."/>
            <person name="Zhou C."/>
            <person name="Zhu D."/>
            <person name="Lee S."/>
            <person name="Bess C."/>
            <person name="Blankenburg K."/>
            <person name="Forbes L."/>
            <person name="Fu Q."/>
            <person name="Gubbala S."/>
            <person name="Hirani K."/>
            <person name="Jayaseelan J.C."/>
            <person name="Lara F."/>
            <person name="Munidasa M."/>
            <person name="Palculict T."/>
            <person name="Patil S."/>
            <person name="Pu L.-L."/>
            <person name="Saada N."/>
            <person name="Tang L."/>
            <person name="Weissenberger G."/>
            <person name="Zhu Y."/>
            <person name="Hemphill L."/>
            <person name="Shang Y."/>
            <person name="Youmans B."/>
            <person name="Ayvaz T."/>
            <person name="Ross M."/>
            <person name="Santibanez J."/>
            <person name="Aqrawi P."/>
            <person name="Gross S."/>
            <person name="Joshi V."/>
            <person name="Fowler G."/>
            <person name="Nazareth L."/>
            <person name="Reid J."/>
            <person name="Worley K."/>
            <person name="Petrosino J."/>
            <person name="Highlander S."/>
            <person name="Gibbs R."/>
        </authorList>
    </citation>
    <scope>NUCLEOTIDE SEQUENCE [LARGE SCALE GENOMIC DNA]</scope>
    <source>
        <strain evidence="2">DSM 16973</strain>
    </source>
</reference>